<accession>A0A170ZP17</accession>
<gene>
    <name evidence="1" type="ORF">PJIAN_3184</name>
</gene>
<reference evidence="2" key="2">
    <citation type="journal article" date="2017" name="Genome Announc.">
        <title>Draft genome sequence of Paludibacter jiangxiensis NM7(T), a propionate-producing fermentative bacterium.</title>
        <authorList>
            <person name="Qiu Y.-L."/>
            <person name="Tourlousse D.M."/>
            <person name="Matsuura N."/>
            <person name="Ohashi A."/>
            <person name="Sekiguchi Y."/>
        </authorList>
    </citation>
    <scope>NUCLEOTIDE SEQUENCE [LARGE SCALE GENOMIC DNA]</scope>
    <source>
        <strain evidence="2">NM7</strain>
    </source>
</reference>
<dbReference type="OrthoDB" id="7299295at2"/>
<dbReference type="AlphaFoldDB" id="A0A170ZP17"/>
<organism evidence="1 2">
    <name type="scientific">Paludibacter jiangxiensis</name>
    <dbReference type="NCBI Taxonomy" id="681398"/>
    <lineage>
        <taxon>Bacteria</taxon>
        <taxon>Pseudomonadati</taxon>
        <taxon>Bacteroidota</taxon>
        <taxon>Bacteroidia</taxon>
        <taxon>Bacteroidales</taxon>
        <taxon>Paludibacteraceae</taxon>
        <taxon>Paludibacter</taxon>
    </lineage>
</organism>
<keyword evidence="2" id="KW-1185">Reference proteome</keyword>
<evidence type="ECO:0000313" key="1">
    <source>
        <dbReference type="EMBL" id="GAT62873.1"/>
    </source>
</evidence>
<comment type="caution">
    <text evidence="1">The sequence shown here is derived from an EMBL/GenBank/DDBJ whole genome shotgun (WGS) entry which is preliminary data.</text>
</comment>
<dbReference type="EMBL" id="BDCR01000003">
    <property type="protein sequence ID" value="GAT62873.1"/>
    <property type="molecule type" value="Genomic_DNA"/>
</dbReference>
<name>A0A170ZP17_9BACT</name>
<sequence>MNLIFIHKSDSWYLSYALKQAIKSNPNANIYLIGDTSNSHHKNIHHHLITDYSNNANSFAAIYKHFSKANHDYELFCIQRWFILQEFMIKNGIEDALLLDTDVLIFLDVEWFIKNITKDFQLTRGHNGSMGFVYWKKLSYLTCFCNFVMELYSQNESITILRKAYEDFVTVSNVGGISDMTLLDKYIEIHPNSLFNIEIPPLNGQAFVTAFDSPVFRLNKKGFVDISWVKRIPYVTTIENERVAVIGIHCYGLQKKYLRKLYQGKHKILCRIVFYWKESYLKVLADILRRRK</sequence>
<reference evidence="2" key="1">
    <citation type="submission" date="2016-04" db="EMBL/GenBank/DDBJ databases">
        <title>Draft genome sequence of Paludibacter jiangxiensis strain NM7.</title>
        <authorList>
            <person name="Qiu Y."/>
            <person name="Matsuura N."/>
            <person name="Ohashi A."/>
            <person name="Tourlousse M.D."/>
            <person name="Sekiguchi Y."/>
        </authorList>
    </citation>
    <scope>NUCLEOTIDE SEQUENCE [LARGE SCALE GENOMIC DNA]</scope>
    <source>
        <strain evidence="2">NM7</strain>
    </source>
</reference>
<dbReference type="Proteomes" id="UP000076586">
    <property type="component" value="Unassembled WGS sequence"/>
</dbReference>
<evidence type="ECO:0008006" key="3">
    <source>
        <dbReference type="Google" id="ProtNLM"/>
    </source>
</evidence>
<proteinExistence type="predicted"/>
<evidence type="ECO:0000313" key="2">
    <source>
        <dbReference type="Proteomes" id="UP000076586"/>
    </source>
</evidence>
<protein>
    <recommendedName>
        <fullName evidence="3">Nucleotide-diphospho-sugar transferase</fullName>
    </recommendedName>
</protein>
<dbReference type="RefSeq" id="WP_068703572.1">
    <property type="nucleotide sequence ID" value="NZ_BDCR01000003.1"/>
</dbReference>
<dbReference type="STRING" id="681398.PJIAN_3184"/>